<evidence type="ECO:0000256" key="2">
    <source>
        <dbReference type="ARBA" id="ARBA00023125"/>
    </source>
</evidence>
<keyword evidence="7" id="KW-1185">Reference proteome</keyword>
<dbReference type="GO" id="GO:0003700">
    <property type="term" value="F:DNA-binding transcription factor activity"/>
    <property type="evidence" value="ECO:0007669"/>
    <property type="project" value="InterPro"/>
</dbReference>
<dbReference type="PROSITE" id="PS00041">
    <property type="entry name" value="HTH_ARAC_FAMILY_1"/>
    <property type="match status" value="1"/>
</dbReference>
<feature type="region of interest" description="Disordered" evidence="4">
    <location>
        <begin position="328"/>
        <end position="353"/>
    </location>
</feature>
<evidence type="ECO:0000259" key="5">
    <source>
        <dbReference type="PROSITE" id="PS01124"/>
    </source>
</evidence>
<dbReference type="OrthoDB" id="9816461at2"/>
<sequence>MTNAAFIFSSTDFPDKDRVDIWREMFARKIAGFDVEHADSRPFFNQTRFHSFGHVNLAAHTSTAVRFRRTRELITGDGLDDYLGLSVCVAGIWEVMQGQRRMLINRSTAGLVDSTKVLDGGFGPDSPEGYQELLSLRISRSELTKRVPKAERLVMTPLCNSEGIELLRNYLQMLDRGGVAQDPSLGELVGNHIVDLIAFLCNDEVVKESHSGGVRAARQAAVIRYLEKHFSEPGLNAAQIAGELRISRRYLFDLLNETGESVTQILNRLRIARACRLLADPKFRHLDIAAIAFQSGFNDLSYFYRQFRQQFQEPPGAFRARRALQNNLDSQTTEAGNTEKSSLHPLTDGKPSS</sequence>
<dbReference type="SMART" id="SM00342">
    <property type="entry name" value="HTH_ARAC"/>
    <property type="match status" value="1"/>
</dbReference>
<evidence type="ECO:0000313" key="7">
    <source>
        <dbReference type="Proteomes" id="UP000077628"/>
    </source>
</evidence>
<feature type="compositionally biased region" description="Polar residues" evidence="4">
    <location>
        <begin position="328"/>
        <end position="340"/>
    </location>
</feature>
<gene>
    <name evidence="6" type="ORF">A1355_02055</name>
</gene>
<evidence type="ECO:0000313" key="6">
    <source>
        <dbReference type="EMBL" id="OAI22417.1"/>
    </source>
</evidence>
<dbReference type="Pfam" id="PF12833">
    <property type="entry name" value="HTH_18"/>
    <property type="match status" value="1"/>
</dbReference>
<proteinExistence type="predicted"/>
<dbReference type="STRING" id="702114.A1355_02055"/>
<dbReference type="PANTHER" id="PTHR43280:SF31">
    <property type="entry name" value="TRANSCRIPTIONAL REGULATORY PROTEIN"/>
    <property type="match status" value="1"/>
</dbReference>
<evidence type="ECO:0000256" key="4">
    <source>
        <dbReference type="SAM" id="MobiDB-lite"/>
    </source>
</evidence>
<dbReference type="GO" id="GO:0043565">
    <property type="term" value="F:sequence-specific DNA binding"/>
    <property type="evidence" value="ECO:0007669"/>
    <property type="project" value="InterPro"/>
</dbReference>
<dbReference type="InterPro" id="IPR018060">
    <property type="entry name" value="HTH_AraC"/>
</dbReference>
<dbReference type="PROSITE" id="PS01124">
    <property type="entry name" value="HTH_ARAC_FAMILY_2"/>
    <property type="match status" value="1"/>
</dbReference>
<reference evidence="7" key="1">
    <citation type="submission" date="2016-03" db="EMBL/GenBank/DDBJ databases">
        <authorList>
            <person name="Heylen K."/>
            <person name="De Vos P."/>
            <person name="Vekeman B."/>
        </authorList>
    </citation>
    <scope>NUCLEOTIDE SEQUENCE [LARGE SCALE GENOMIC DNA]</scope>
    <source>
        <strain evidence="7">R-45383</strain>
    </source>
</reference>
<keyword evidence="2" id="KW-0238">DNA-binding</keyword>
<evidence type="ECO:0000256" key="1">
    <source>
        <dbReference type="ARBA" id="ARBA00023015"/>
    </source>
</evidence>
<dbReference type="Gene3D" id="1.10.10.60">
    <property type="entry name" value="Homeodomain-like"/>
    <property type="match status" value="1"/>
</dbReference>
<dbReference type="AlphaFoldDB" id="A0A177NWJ0"/>
<dbReference type="RefSeq" id="WP_064026372.1">
    <property type="nucleotide sequence ID" value="NZ_LUUK01000078.1"/>
</dbReference>
<dbReference type="SUPFAM" id="SSF46689">
    <property type="entry name" value="Homeodomain-like"/>
    <property type="match status" value="1"/>
</dbReference>
<dbReference type="InterPro" id="IPR018062">
    <property type="entry name" value="HTH_AraC-typ_CS"/>
</dbReference>
<accession>A0A177NWJ0</accession>
<feature type="domain" description="HTH araC/xylS-type" evidence="5">
    <location>
        <begin position="220"/>
        <end position="321"/>
    </location>
</feature>
<name>A0A177NWJ0_9GAMM</name>
<comment type="caution">
    <text evidence="6">The sequence shown here is derived from an EMBL/GenBank/DDBJ whole genome shotgun (WGS) entry which is preliminary data.</text>
</comment>
<dbReference type="PANTHER" id="PTHR43280">
    <property type="entry name" value="ARAC-FAMILY TRANSCRIPTIONAL REGULATOR"/>
    <property type="match status" value="1"/>
</dbReference>
<dbReference type="Pfam" id="PF14525">
    <property type="entry name" value="AraC_binding_2"/>
    <property type="match status" value="1"/>
</dbReference>
<dbReference type="InterPro" id="IPR009057">
    <property type="entry name" value="Homeodomain-like_sf"/>
</dbReference>
<dbReference type="EMBL" id="LUUK01000078">
    <property type="protein sequence ID" value="OAI22417.1"/>
    <property type="molecule type" value="Genomic_DNA"/>
</dbReference>
<evidence type="ECO:0000256" key="3">
    <source>
        <dbReference type="ARBA" id="ARBA00023163"/>
    </source>
</evidence>
<protein>
    <recommendedName>
        <fullName evidence="5">HTH araC/xylS-type domain-containing protein</fullName>
    </recommendedName>
</protein>
<keyword evidence="3" id="KW-0804">Transcription</keyword>
<dbReference type="InterPro" id="IPR035418">
    <property type="entry name" value="AraC-bd_2"/>
</dbReference>
<dbReference type="Proteomes" id="UP000077628">
    <property type="component" value="Unassembled WGS sequence"/>
</dbReference>
<organism evidence="6 7">
    <name type="scientific">Methylomonas koyamae</name>
    <dbReference type="NCBI Taxonomy" id="702114"/>
    <lineage>
        <taxon>Bacteria</taxon>
        <taxon>Pseudomonadati</taxon>
        <taxon>Pseudomonadota</taxon>
        <taxon>Gammaproteobacteria</taxon>
        <taxon>Methylococcales</taxon>
        <taxon>Methylococcaceae</taxon>
        <taxon>Methylomonas</taxon>
    </lineage>
</organism>
<keyword evidence="1" id="KW-0805">Transcription regulation</keyword>